<organism evidence="9 10">
    <name type="scientific">candidate division WWE3 bacterium CG06_land_8_20_14_3_00_42_16</name>
    <dbReference type="NCBI Taxonomy" id="1975083"/>
    <lineage>
        <taxon>Bacteria</taxon>
        <taxon>Katanobacteria</taxon>
    </lineage>
</organism>
<evidence type="ECO:0000256" key="1">
    <source>
        <dbReference type="ARBA" id="ARBA00004651"/>
    </source>
</evidence>
<evidence type="ECO:0000256" key="5">
    <source>
        <dbReference type="ARBA" id="ARBA00022989"/>
    </source>
</evidence>
<dbReference type="GO" id="GO:0046872">
    <property type="term" value="F:metal ion binding"/>
    <property type="evidence" value="ECO:0007669"/>
    <property type="project" value="UniProtKB-KW"/>
</dbReference>
<evidence type="ECO:0000313" key="9">
    <source>
        <dbReference type="EMBL" id="PIU68547.1"/>
    </source>
</evidence>
<accession>A0A2M7AMI9</accession>
<reference evidence="10" key="1">
    <citation type="submission" date="2017-09" db="EMBL/GenBank/DDBJ databases">
        <title>Depth-based differentiation of microbial function through sediment-hosted aquifers and enrichment of novel symbionts in the deep terrestrial subsurface.</title>
        <authorList>
            <person name="Probst A.J."/>
            <person name="Ladd B."/>
            <person name="Jarett J.K."/>
            <person name="Geller-Mcgrath D.E."/>
            <person name="Sieber C.M.K."/>
            <person name="Emerson J.B."/>
            <person name="Anantharaman K."/>
            <person name="Thomas B.C."/>
            <person name="Malmstrom R."/>
            <person name="Stieglmeier M."/>
            <person name="Klingl A."/>
            <person name="Woyke T."/>
            <person name="Ryan C.M."/>
            <person name="Banfield J.F."/>
        </authorList>
    </citation>
    <scope>NUCLEOTIDE SEQUENCE [LARGE SCALE GENOMIC DNA]</scope>
</reference>
<keyword evidence="3" id="KW-0808">Transferase</keyword>
<dbReference type="EMBL" id="PEWD01000068">
    <property type="protein sequence ID" value="PIU68547.1"/>
    <property type="molecule type" value="Genomic_DNA"/>
</dbReference>
<comment type="caution">
    <text evidence="9">The sequence shown here is derived from an EMBL/GenBank/DDBJ whole genome shotgun (WGS) entry which is preliminary data.</text>
</comment>
<keyword evidence="6 8" id="KW-0472">Membrane</keyword>
<dbReference type="GO" id="GO:0005886">
    <property type="term" value="C:plasma membrane"/>
    <property type="evidence" value="ECO:0007669"/>
    <property type="project" value="UniProtKB-SubCell"/>
</dbReference>
<feature type="transmembrane region" description="Helical" evidence="8">
    <location>
        <begin position="178"/>
        <end position="197"/>
    </location>
</feature>
<feature type="transmembrane region" description="Helical" evidence="8">
    <location>
        <begin position="47"/>
        <end position="67"/>
    </location>
</feature>
<dbReference type="GO" id="GO:0044038">
    <property type="term" value="P:cell wall macromolecule biosynthetic process"/>
    <property type="evidence" value="ECO:0007669"/>
    <property type="project" value="TreeGrafter"/>
</dbReference>
<feature type="transmembrane region" description="Helical" evidence="8">
    <location>
        <begin position="73"/>
        <end position="90"/>
    </location>
</feature>
<evidence type="ECO:0000256" key="3">
    <source>
        <dbReference type="ARBA" id="ARBA00022679"/>
    </source>
</evidence>
<comment type="subcellular location">
    <subcellularLocation>
        <location evidence="1">Cell membrane</location>
        <topology evidence="1">Multi-pass membrane protein</topology>
    </subcellularLocation>
</comment>
<dbReference type="GO" id="GO:0016780">
    <property type="term" value="F:phosphotransferase activity, for other substituted phosphate groups"/>
    <property type="evidence" value="ECO:0007669"/>
    <property type="project" value="InterPro"/>
</dbReference>
<dbReference type="GO" id="GO:0071555">
    <property type="term" value="P:cell wall organization"/>
    <property type="evidence" value="ECO:0007669"/>
    <property type="project" value="TreeGrafter"/>
</dbReference>
<keyword evidence="7" id="KW-0479">Metal-binding</keyword>
<sequence>MEFLLVVFIPFITTLILTPLVMRLALRWGFKDDPQTHHHPAILHRKALPRAGGLPIYIALVVSILIFCPLEKHLIGLILGATIIVIDGLLDDRYNLHPLLRFISQFVAAGIIVLSGVGITYITNPFGGLIRLDVVNITLNFFGEHHLLLLADLFALFWIVWTMNLVNWSSGVDGQMPGFVIIAAGTLALLALPFTTYDASQWTVIKICLMVVGATLAFLIFNWHPAKILPGDSASMLLGFFLAVLAILSGGKVATAVLVLGIPTLDAAWAILRRVSKKRLPIWGDRKHLHHQLLDLGLSQRQVAVIYWILTAILGSAALLFSGRQKLWLLIVLGGLLAFFLILIHRFMKAKAKKVTV</sequence>
<dbReference type="GO" id="GO:0009103">
    <property type="term" value="P:lipopolysaccharide biosynthetic process"/>
    <property type="evidence" value="ECO:0007669"/>
    <property type="project" value="TreeGrafter"/>
</dbReference>
<feature type="transmembrane region" description="Helical" evidence="8">
    <location>
        <begin position="147"/>
        <end position="166"/>
    </location>
</feature>
<keyword evidence="5 8" id="KW-1133">Transmembrane helix</keyword>
<dbReference type="CDD" id="cd06853">
    <property type="entry name" value="GT_WecA_like"/>
    <property type="match status" value="1"/>
</dbReference>
<evidence type="ECO:0000256" key="7">
    <source>
        <dbReference type="PIRSR" id="PIRSR600715-1"/>
    </source>
</evidence>
<evidence type="ECO:0008006" key="11">
    <source>
        <dbReference type="Google" id="ProtNLM"/>
    </source>
</evidence>
<keyword evidence="7" id="KW-0460">Magnesium</keyword>
<evidence type="ECO:0000256" key="4">
    <source>
        <dbReference type="ARBA" id="ARBA00022692"/>
    </source>
</evidence>
<evidence type="ECO:0000256" key="8">
    <source>
        <dbReference type="SAM" id="Phobius"/>
    </source>
</evidence>
<proteinExistence type="predicted"/>
<feature type="transmembrane region" description="Helical" evidence="8">
    <location>
        <begin position="303"/>
        <end position="321"/>
    </location>
</feature>
<dbReference type="PANTHER" id="PTHR22926:SF3">
    <property type="entry name" value="UNDECAPRENYL-PHOSPHATE ALPHA-N-ACETYLGLUCOSAMINYL 1-PHOSPHATE TRANSFERASE"/>
    <property type="match status" value="1"/>
</dbReference>
<evidence type="ECO:0000256" key="2">
    <source>
        <dbReference type="ARBA" id="ARBA00022475"/>
    </source>
</evidence>
<keyword evidence="2" id="KW-1003">Cell membrane</keyword>
<feature type="transmembrane region" description="Helical" evidence="8">
    <location>
        <begin position="327"/>
        <end position="344"/>
    </location>
</feature>
<gene>
    <name evidence="9" type="ORF">COS81_03625</name>
</gene>
<name>A0A2M7AMI9_UNCKA</name>
<feature type="transmembrane region" description="Helical" evidence="8">
    <location>
        <begin position="6"/>
        <end position="26"/>
    </location>
</feature>
<dbReference type="InterPro" id="IPR000715">
    <property type="entry name" value="Glycosyl_transferase_4"/>
</dbReference>
<evidence type="ECO:0000313" key="10">
    <source>
        <dbReference type="Proteomes" id="UP000229916"/>
    </source>
</evidence>
<feature type="binding site" evidence="7">
    <location>
        <position position="232"/>
    </location>
    <ligand>
        <name>Mg(2+)</name>
        <dbReference type="ChEBI" id="CHEBI:18420"/>
    </ligand>
</feature>
<evidence type="ECO:0000256" key="6">
    <source>
        <dbReference type="ARBA" id="ARBA00023136"/>
    </source>
</evidence>
<comment type="cofactor">
    <cofactor evidence="7">
        <name>Mg(2+)</name>
        <dbReference type="ChEBI" id="CHEBI:18420"/>
    </cofactor>
</comment>
<dbReference type="Pfam" id="PF00953">
    <property type="entry name" value="Glycos_transf_4"/>
    <property type="match status" value="1"/>
</dbReference>
<feature type="binding site" evidence="7">
    <location>
        <position position="167"/>
    </location>
    <ligand>
        <name>Mg(2+)</name>
        <dbReference type="ChEBI" id="CHEBI:18420"/>
    </ligand>
</feature>
<feature type="transmembrane region" description="Helical" evidence="8">
    <location>
        <begin position="203"/>
        <end position="221"/>
    </location>
</feature>
<feature type="transmembrane region" description="Helical" evidence="8">
    <location>
        <begin position="102"/>
        <end position="122"/>
    </location>
</feature>
<dbReference type="Proteomes" id="UP000229916">
    <property type="component" value="Unassembled WGS sequence"/>
</dbReference>
<protein>
    <recommendedName>
        <fullName evidence="11">Undecaprenyl-phosphate alpha-N-acetylglucosaminyl 1-phosphate transferase</fullName>
    </recommendedName>
</protein>
<keyword evidence="4 8" id="KW-0812">Transmembrane</keyword>
<dbReference type="PANTHER" id="PTHR22926">
    <property type="entry name" value="PHOSPHO-N-ACETYLMURAMOYL-PENTAPEPTIDE-TRANSFERASE"/>
    <property type="match status" value="1"/>
</dbReference>
<dbReference type="AlphaFoldDB" id="A0A2M7AMI9"/>